<proteinExistence type="evidence at transcript level"/>
<name>B8RIU2_CULTA</name>
<evidence type="ECO:0000256" key="2">
    <source>
        <dbReference type="SAM" id="SignalP"/>
    </source>
</evidence>
<reference evidence="3" key="1">
    <citation type="submission" date="2008-11" db="EMBL/GenBank/DDBJ databases">
        <title>The salivary gland transcriptome of the West Nile mosquito vector, Culex tarsalis, with characterization of protein family possibly acquired by horizontal transfer.</title>
        <authorList>
            <person name="Calvo E."/>
            <person name="Sanchez-Vargas I."/>
            <person name="Favreau A.J."/>
            <person name="Barbian K.D."/>
            <person name="Pham V.M."/>
            <person name="Olson K.E."/>
            <person name="Ribeiro J.M.C."/>
        </authorList>
    </citation>
    <scope>NUCLEOTIDE SEQUENCE</scope>
    <source>
        <tissue evidence="3">Salivary glands</tissue>
    </source>
</reference>
<dbReference type="PROSITE" id="PS51257">
    <property type="entry name" value="PROKAR_LIPOPROTEIN"/>
    <property type="match status" value="1"/>
</dbReference>
<keyword evidence="2" id="KW-0732">Signal</keyword>
<feature type="chain" id="PRO_5002880247" evidence="2">
    <location>
        <begin position="23"/>
        <end position="61"/>
    </location>
</feature>
<dbReference type="EMBL" id="EZ000366">
    <property type="protein sequence ID" value="ACJ64240.1"/>
    <property type="molecule type" value="mRNA"/>
</dbReference>
<feature type="signal peptide" evidence="2">
    <location>
        <begin position="1"/>
        <end position="22"/>
    </location>
</feature>
<feature type="region of interest" description="Disordered" evidence="1">
    <location>
        <begin position="32"/>
        <end position="61"/>
    </location>
</feature>
<dbReference type="AlphaFoldDB" id="B8RIU2"/>
<evidence type="ECO:0000256" key="1">
    <source>
        <dbReference type="SAM" id="MobiDB-lite"/>
    </source>
</evidence>
<evidence type="ECO:0000313" key="3">
    <source>
        <dbReference type="EMBL" id="ACJ64240.1"/>
    </source>
</evidence>
<accession>B8RIU2</accession>
<organism evidence="3">
    <name type="scientific">Culex tarsalis</name>
    <name type="common">Encephalitis mosquito</name>
    <dbReference type="NCBI Taxonomy" id="7177"/>
    <lineage>
        <taxon>Eukaryota</taxon>
        <taxon>Metazoa</taxon>
        <taxon>Ecdysozoa</taxon>
        <taxon>Arthropoda</taxon>
        <taxon>Hexapoda</taxon>
        <taxon>Insecta</taxon>
        <taxon>Pterygota</taxon>
        <taxon>Neoptera</taxon>
        <taxon>Endopterygota</taxon>
        <taxon>Diptera</taxon>
        <taxon>Nematocera</taxon>
        <taxon>Culicoidea</taxon>
        <taxon>Culicidae</taxon>
        <taxon>Culicinae</taxon>
        <taxon>Culicini</taxon>
        <taxon>Culex</taxon>
        <taxon>Culex</taxon>
    </lineage>
</organism>
<sequence length="61" mass="6734">MKLAYYSFFILSLLACILLAAGKDPLEARRNAEISKTGSMSSGRRESQQAKMVRQAAGRKI</sequence>
<protein>
    <submittedName>
        <fullName evidence="3">Putative salivary basic protein 4.2K</fullName>
    </submittedName>
</protein>